<accession>A0A5Q0UGF4</accession>
<dbReference type="AlphaFoldDB" id="A0A5Q0UGF4"/>
<dbReference type="RefSeq" id="WP_153550428.1">
    <property type="nucleotide sequence ID" value="NZ_CP040089.1"/>
</dbReference>
<dbReference type="OrthoDB" id="18264at2157"/>
<dbReference type="InterPro" id="IPR029052">
    <property type="entry name" value="Metallo-depent_PP-like"/>
</dbReference>
<evidence type="ECO:0000313" key="2">
    <source>
        <dbReference type="EMBL" id="QGA80687.1"/>
    </source>
</evidence>
<evidence type="ECO:0000313" key="3">
    <source>
        <dbReference type="Proteomes" id="UP000377803"/>
    </source>
</evidence>
<feature type="domain" description="Calcineurin-like phosphoesterase" evidence="1">
    <location>
        <begin position="21"/>
        <end position="155"/>
    </location>
</feature>
<reference evidence="3" key="1">
    <citation type="submission" date="2019-05" db="EMBL/GenBank/DDBJ databases">
        <title>Candidatus Nanohalobium constans, a novel model system to study the DPANN nano-sized archaea: genomic and physiological characterization of a nanoarchaeon co-cultured with its chitinotrophic host.</title>
        <authorList>
            <person name="La Cono V."/>
            <person name="Arcadi E."/>
            <person name="Crisafi F."/>
            <person name="Denaro R."/>
            <person name="La Spada G."/>
            <person name="Messina E."/>
            <person name="Smedile F."/>
            <person name="Toshchakov S.V."/>
            <person name="Shevchenko M.A."/>
            <person name="Golyshin P.N."/>
            <person name="Golyshina O.V."/>
            <person name="Ferrer M."/>
            <person name="Rohde M."/>
            <person name="Mushegian A."/>
            <person name="Sorokin D.Y."/>
            <person name="Giuliano L."/>
            <person name="Yakimov M.M."/>
        </authorList>
    </citation>
    <scope>NUCLEOTIDE SEQUENCE [LARGE SCALE GENOMIC DNA]</scope>
    <source>
        <strain evidence="3">LC1Nh</strain>
    </source>
</reference>
<protein>
    <submittedName>
        <fullName evidence="2">Metallophosphoesterase</fullName>
    </submittedName>
</protein>
<dbReference type="SUPFAM" id="SSF56300">
    <property type="entry name" value="Metallo-dependent phosphatases"/>
    <property type="match status" value="1"/>
</dbReference>
<keyword evidence="3" id="KW-1185">Reference proteome</keyword>
<dbReference type="InterPro" id="IPR024173">
    <property type="entry name" value="Pesterase_MJ0037-like"/>
</dbReference>
<proteinExistence type="predicted"/>
<dbReference type="Gene3D" id="3.60.21.10">
    <property type="match status" value="1"/>
</dbReference>
<dbReference type="CDD" id="cd07391">
    <property type="entry name" value="MPP_PF1019"/>
    <property type="match status" value="1"/>
</dbReference>
<dbReference type="PIRSF" id="PIRSF000887">
    <property type="entry name" value="Pesterase_MJ0037"/>
    <property type="match status" value="1"/>
</dbReference>
<dbReference type="Pfam" id="PF00149">
    <property type="entry name" value="Metallophos"/>
    <property type="match status" value="1"/>
</dbReference>
<dbReference type="GeneID" id="42365192"/>
<dbReference type="EMBL" id="CP040089">
    <property type="protein sequence ID" value="QGA80687.1"/>
    <property type="molecule type" value="Genomic_DNA"/>
</dbReference>
<dbReference type="Proteomes" id="UP000377803">
    <property type="component" value="Chromosome"/>
</dbReference>
<sequence>MKFQGFKTVEGKPAIFHEEMDLLVIADLHLGLEGSMTSKGSYVPKFQLDDIKEEIQELQDETQASRILVNGDLKNQYSTSYTEKQELDEFLEFLQETFEEVILIKGNHDTILDNTAEKHGLELKDYFVENDILFTHGHMKLGNFDEEYDTVVMGHEHPALALTDDVGVKEKVSCVLYGELEEDLSLIVLPAYSKISNGSEVNNMPRSEFLCPVLREYGVDGLKATAVSREAGNFEFPEISKIN</sequence>
<dbReference type="KEGG" id="ncon:LC1Nh_0803"/>
<dbReference type="GO" id="GO:0016787">
    <property type="term" value="F:hydrolase activity"/>
    <property type="evidence" value="ECO:0007669"/>
    <property type="project" value="InterPro"/>
</dbReference>
<organism evidence="2 3">
    <name type="scientific">Candidatus Nanohalobium constans</name>
    <dbReference type="NCBI Taxonomy" id="2565781"/>
    <lineage>
        <taxon>Archaea</taxon>
        <taxon>Candidatus Nanohalarchaeota</taxon>
        <taxon>Candidatus Nanohalobia</taxon>
        <taxon>Candidatus Nanohalobiales</taxon>
        <taxon>Candidatus Nanohalobiaceae</taxon>
        <taxon>Candidatus Nanohalobium</taxon>
    </lineage>
</organism>
<dbReference type="PANTHER" id="PTHR39323">
    <property type="entry name" value="BLR1149 PROTEIN"/>
    <property type="match status" value="1"/>
</dbReference>
<gene>
    <name evidence="2" type="ORF">LC1Nh_0803</name>
</gene>
<dbReference type="InterPro" id="IPR004376">
    <property type="entry name" value="Pesterase_MJ0037"/>
</dbReference>
<dbReference type="NCBIfam" id="TIGR00024">
    <property type="entry name" value="SbcD_rel_arch"/>
    <property type="match status" value="1"/>
</dbReference>
<evidence type="ECO:0000259" key="1">
    <source>
        <dbReference type="Pfam" id="PF00149"/>
    </source>
</evidence>
<dbReference type="InterPro" id="IPR004843">
    <property type="entry name" value="Calcineurin-like_PHP"/>
</dbReference>
<name>A0A5Q0UGF4_9ARCH</name>
<dbReference type="PANTHER" id="PTHR39323:SF1">
    <property type="entry name" value="BLR1149 PROTEIN"/>
    <property type="match status" value="1"/>
</dbReference>